<accession>A0A433QB23</accession>
<dbReference type="EMBL" id="RBNJ01009366">
    <property type="protein sequence ID" value="RUS26929.1"/>
    <property type="molecule type" value="Genomic_DNA"/>
</dbReference>
<evidence type="ECO:0000256" key="3">
    <source>
        <dbReference type="PROSITE-ProRule" id="PRU00339"/>
    </source>
</evidence>
<sequence length="249" mass="28061">MSTSLSSSNHGHHRSRAATAHLRSPAPLGRGRLRLRRSYLHHYPQSDTPCAHAAAVEGDNVSAARQERAGEGRPAEGAGDAERGYPARDCAGMYVDAQRGVYETGKGVSRTETAQQCFDRRTEIEKGNHKDSIHEPRQEAELLKEEGNRLFKQKQYVKAGALYKEAIDKDPSNPVLHSNIAQVLIHLKQLELAQFHAEACCQLDPEWAKGWYRLGEDVWLIGLWVCGWMTTLAERVALFQRFGLIYYFY</sequence>
<reference evidence="5 6" key="1">
    <citation type="journal article" date="2018" name="New Phytol.">
        <title>Phylogenomics of Endogonaceae and evolution of mycorrhizas within Mucoromycota.</title>
        <authorList>
            <person name="Chang Y."/>
            <person name="Desiro A."/>
            <person name="Na H."/>
            <person name="Sandor L."/>
            <person name="Lipzen A."/>
            <person name="Clum A."/>
            <person name="Barry K."/>
            <person name="Grigoriev I.V."/>
            <person name="Martin F.M."/>
            <person name="Stajich J.E."/>
            <person name="Smith M.E."/>
            <person name="Bonito G."/>
            <person name="Spatafora J.W."/>
        </authorList>
    </citation>
    <scope>NUCLEOTIDE SEQUENCE [LARGE SCALE GENOMIC DNA]</scope>
    <source>
        <strain evidence="5 6">AD002</strain>
    </source>
</reference>
<dbReference type="Gene3D" id="1.25.40.10">
    <property type="entry name" value="Tetratricopeptide repeat domain"/>
    <property type="match status" value="1"/>
</dbReference>
<organism evidence="5 6">
    <name type="scientific">Jimgerdemannia flammicorona</name>
    <dbReference type="NCBI Taxonomy" id="994334"/>
    <lineage>
        <taxon>Eukaryota</taxon>
        <taxon>Fungi</taxon>
        <taxon>Fungi incertae sedis</taxon>
        <taxon>Mucoromycota</taxon>
        <taxon>Mucoromycotina</taxon>
        <taxon>Endogonomycetes</taxon>
        <taxon>Endogonales</taxon>
        <taxon>Endogonaceae</taxon>
        <taxon>Jimgerdemannia</taxon>
    </lineage>
</organism>
<dbReference type="Proteomes" id="UP000274822">
    <property type="component" value="Unassembled WGS sequence"/>
</dbReference>
<dbReference type="InterPro" id="IPR019734">
    <property type="entry name" value="TPR_rpt"/>
</dbReference>
<feature type="repeat" description="TPR" evidence="3">
    <location>
        <begin position="140"/>
        <end position="173"/>
    </location>
</feature>
<dbReference type="AlphaFoldDB" id="A0A433QB23"/>
<evidence type="ECO:0000256" key="2">
    <source>
        <dbReference type="ARBA" id="ARBA00022803"/>
    </source>
</evidence>
<gene>
    <name evidence="5" type="ORF">BC938DRAFT_483922</name>
</gene>
<dbReference type="GO" id="GO:0051879">
    <property type="term" value="F:Hsp90 protein binding"/>
    <property type="evidence" value="ECO:0007669"/>
    <property type="project" value="TreeGrafter"/>
</dbReference>
<keyword evidence="1" id="KW-0677">Repeat</keyword>
<dbReference type="Pfam" id="PF14559">
    <property type="entry name" value="TPR_19"/>
    <property type="match status" value="1"/>
</dbReference>
<comment type="caution">
    <text evidence="5">The sequence shown here is derived from an EMBL/GenBank/DDBJ whole genome shotgun (WGS) entry which is preliminary data.</text>
</comment>
<dbReference type="InterPro" id="IPR011990">
    <property type="entry name" value="TPR-like_helical_dom_sf"/>
</dbReference>
<keyword evidence="2 3" id="KW-0802">TPR repeat</keyword>
<dbReference type="PROSITE" id="PS50005">
    <property type="entry name" value="TPR"/>
    <property type="match status" value="1"/>
</dbReference>
<name>A0A433QB23_9FUNG</name>
<evidence type="ECO:0000256" key="1">
    <source>
        <dbReference type="ARBA" id="ARBA00022737"/>
    </source>
</evidence>
<evidence type="ECO:0000256" key="4">
    <source>
        <dbReference type="SAM" id="MobiDB-lite"/>
    </source>
</evidence>
<protein>
    <submittedName>
        <fullName evidence="5">Uncharacterized protein</fullName>
    </submittedName>
</protein>
<feature type="region of interest" description="Disordered" evidence="4">
    <location>
        <begin position="1"/>
        <end position="29"/>
    </location>
</feature>
<evidence type="ECO:0000313" key="5">
    <source>
        <dbReference type="EMBL" id="RUS26929.1"/>
    </source>
</evidence>
<dbReference type="PANTHER" id="PTHR22904:SF523">
    <property type="entry name" value="STRESS-INDUCED-PHOSPHOPROTEIN 1"/>
    <property type="match status" value="1"/>
</dbReference>
<feature type="compositionally biased region" description="Basic and acidic residues" evidence="4">
    <location>
        <begin position="65"/>
        <end position="85"/>
    </location>
</feature>
<keyword evidence="6" id="KW-1185">Reference proteome</keyword>
<feature type="region of interest" description="Disordered" evidence="4">
    <location>
        <begin position="57"/>
        <end position="85"/>
    </location>
</feature>
<evidence type="ECO:0000313" key="6">
    <source>
        <dbReference type="Proteomes" id="UP000274822"/>
    </source>
</evidence>
<dbReference type="SMART" id="SM00028">
    <property type="entry name" value="TPR"/>
    <property type="match status" value="2"/>
</dbReference>
<feature type="non-terminal residue" evidence="5">
    <location>
        <position position="249"/>
    </location>
</feature>
<dbReference type="PANTHER" id="PTHR22904">
    <property type="entry name" value="TPR REPEAT CONTAINING PROTEIN"/>
    <property type="match status" value="1"/>
</dbReference>
<proteinExistence type="predicted"/>
<dbReference type="SUPFAM" id="SSF48452">
    <property type="entry name" value="TPR-like"/>
    <property type="match status" value="1"/>
</dbReference>